<gene>
    <name evidence="12" type="ORF">AVDCRST_MAG48-75</name>
</gene>
<comment type="similarity">
    <text evidence="2">Belongs to the TsaE family.</text>
</comment>
<organism evidence="12">
    <name type="scientific">uncultured Friedmanniella sp</name>
    <dbReference type="NCBI Taxonomy" id="335381"/>
    <lineage>
        <taxon>Bacteria</taxon>
        <taxon>Bacillati</taxon>
        <taxon>Actinomycetota</taxon>
        <taxon>Actinomycetes</taxon>
        <taxon>Propionibacteriales</taxon>
        <taxon>Nocardioidaceae</taxon>
        <taxon>Friedmanniella</taxon>
        <taxon>environmental samples</taxon>
    </lineage>
</organism>
<keyword evidence="9" id="KW-0460">Magnesium</keyword>
<dbReference type="InterPro" id="IPR003442">
    <property type="entry name" value="T6A_TsaE"/>
</dbReference>
<dbReference type="GO" id="GO:0005737">
    <property type="term" value="C:cytoplasm"/>
    <property type="evidence" value="ECO:0007669"/>
    <property type="project" value="UniProtKB-SubCell"/>
</dbReference>
<keyword evidence="4" id="KW-0963">Cytoplasm</keyword>
<keyword evidence="5" id="KW-0819">tRNA processing</keyword>
<keyword evidence="6" id="KW-0479">Metal-binding</keyword>
<evidence type="ECO:0000256" key="4">
    <source>
        <dbReference type="ARBA" id="ARBA00022490"/>
    </source>
</evidence>
<dbReference type="SUPFAM" id="SSF52540">
    <property type="entry name" value="P-loop containing nucleoside triphosphate hydrolases"/>
    <property type="match status" value="1"/>
</dbReference>
<accession>A0A6J4JR78</accession>
<dbReference type="GO" id="GO:0005524">
    <property type="term" value="F:ATP binding"/>
    <property type="evidence" value="ECO:0007669"/>
    <property type="project" value="UniProtKB-KW"/>
</dbReference>
<dbReference type="GO" id="GO:0046872">
    <property type="term" value="F:metal ion binding"/>
    <property type="evidence" value="ECO:0007669"/>
    <property type="project" value="UniProtKB-KW"/>
</dbReference>
<keyword evidence="7" id="KW-0547">Nucleotide-binding</keyword>
<protein>
    <recommendedName>
        <fullName evidence="3">tRNA threonylcarbamoyladenosine biosynthesis protein TsaE</fullName>
    </recommendedName>
    <alternativeName>
        <fullName evidence="11">t(6)A37 threonylcarbamoyladenosine biosynthesis protein TsaE</fullName>
    </alternativeName>
</protein>
<evidence type="ECO:0000256" key="8">
    <source>
        <dbReference type="ARBA" id="ARBA00022840"/>
    </source>
</evidence>
<dbReference type="PANTHER" id="PTHR33540:SF2">
    <property type="entry name" value="TRNA THREONYLCARBAMOYLADENOSINE BIOSYNTHESIS PROTEIN TSAE"/>
    <property type="match status" value="1"/>
</dbReference>
<dbReference type="Pfam" id="PF02367">
    <property type="entry name" value="TsaE"/>
    <property type="match status" value="1"/>
</dbReference>
<comment type="function">
    <text evidence="10">Required for the formation of a threonylcarbamoyl group on adenosine at position 37 (t(6)A37) in tRNAs that read codons beginning with adenine. Is involved in the transfer of the threonylcarbamoyl moiety of threonylcarbamoyl-AMP (TC-AMP) to the N6 group of A37, together with TsaD and TsaB. TsaE seems to play an indirect role in the t(6)A biosynthesis pathway, possibly in regulating the core enzymatic function of TsaD.</text>
</comment>
<evidence type="ECO:0000256" key="7">
    <source>
        <dbReference type="ARBA" id="ARBA00022741"/>
    </source>
</evidence>
<dbReference type="AlphaFoldDB" id="A0A6J4JR78"/>
<dbReference type="EMBL" id="CADCTS010000010">
    <property type="protein sequence ID" value="CAA9285339.1"/>
    <property type="molecule type" value="Genomic_DNA"/>
</dbReference>
<dbReference type="PANTHER" id="PTHR33540">
    <property type="entry name" value="TRNA THREONYLCARBAMOYLADENOSINE BIOSYNTHESIS PROTEIN TSAE"/>
    <property type="match status" value="1"/>
</dbReference>
<evidence type="ECO:0000313" key="12">
    <source>
        <dbReference type="EMBL" id="CAA9285339.1"/>
    </source>
</evidence>
<evidence type="ECO:0000256" key="2">
    <source>
        <dbReference type="ARBA" id="ARBA00007599"/>
    </source>
</evidence>
<evidence type="ECO:0000256" key="11">
    <source>
        <dbReference type="ARBA" id="ARBA00032441"/>
    </source>
</evidence>
<evidence type="ECO:0000256" key="3">
    <source>
        <dbReference type="ARBA" id="ARBA00019010"/>
    </source>
</evidence>
<dbReference type="Gene3D" id="3.40.50.300">
    <property type="entry name" value="P-loop containing nucleotide triphosphate hydrolases"/>
    <property type="match status" value="1"/>
</dbReference>
<name>A0A6J4JR78_9ACTN</name>
<proteinExistence type="inferred from homology"/>
<evidence type="ECO:0000256" key="9">
    <source>
        <dbReference type="ARBA" id="ARBA00022842"/>
    </source>
</evidence>
<dbReference type="GO" id="GO:0002949">
    <property type="term" value="P:tRNA threonylcarbamoyladenosine modification"/>
    <property type="evidence" value="ECO:0007669"/>
    <property type="project" value="InterPro"/>
</dbReference>
<comment type="subcellular location">
    <subcellularLocation>
        <location evidence="1">Cytoplasm</location>
    </subcellularLocation>
</comment>
<dbReference type="NCBIfam" id="TIGR00150">
    <property type="entry name" value="T6A_YjeE"/>
    <property type="match status" value="1"/>
</dbReference>
<dbReference type="InterPro" id="IPR027417">
    <property type="entry name" value="P-loop_NTPase"/>
</dbReference>
<evidence type="ECO:0000256" key="6">
    <source>
        <dbReference type="ARBA" id="ARBA00022723"/>
    </source>
</evidence>
<sequence>MSGWSRVVAGPAEVPAVLADPGDALDVRLPGRLEEATTRIGAVEVVPGELAVPVPQSLADLAATRRLGARLAAGLRAGDLVVLSGPLGAGKTSLTQGIGAALGVRGAVTSPTFVLARTHRGSLPLVHVDAYRLREAGARLELDDLDLDAALEDAVTVVEWGEGLAERLTDSWVEVRLDRTAAQGRSARVVCRGPRWAAGVAEG</sequence>
<evidence type="ECO:0000256" key="5">
    <source>
        <dbReference type="ARBA" id="ARBA00022694"/>
    </source>
</evidence>
<evidence type="ECO:0000256" key="1">
    <source>
        <dbReference type="ARBA" id="ARBA00004496"/>
    </source>
</evidence>
<keyword evidence="8" id="KW-0067">ATP-binding</keyword>
<reference evidence="12" key="1">
    <citation type="submission" date="2020-02" db="EMBL/GenBank/DDBJ databases">
        <authorList>
            <person name="Meier V. D."/>
        </authorList>
    </citation>
    <scope>NUCLEOTIDE SEQUENCE</scope>
    <source>
        <strain evidence="12">AVDCRST_MAG48</strain>
    </source>
</reference>
<evidence type="ECO:0000256" key="10">
    <source>
        <dbReference type="ARBA" id="ARBA00024908"/>
    </source>
</evidence>